<feature type="compositionally biased region" description="Polar residues" evidence="1">
    <location>
        <begin position="287"/>
        <end position="297"/>
    </location>
</feature>
<sequence length="546" mass="61138">MSTAQQSLIEKCLLHTLEVVKTSSAPISRQKLFNDFMEKEGIQRSRTFLNNKILEMLAVLASMKGVTVEDKAKWMFVTSTPFTASKEKRDQKFNEGLQKLKNDIEHSGVAVWNDRGQIIKYSDKDGVVKFEGVHCPRTGTAGRKQAKKASKAPELVALSDMENESEDEDVESSKDKAKNTAKPSRAAPKTLVKVTRNSASKSRKLIETSSDDSDEEGIGSTQNSSQEKSKKAPLKRRSAPKTQVNKTSKTAPKSKEFIETSSDESDVDDVLPAPKTPSSNERKRSIDTSNDQENTAVTDEAVEQASNEVQNENFDPADTQPEQRSLQGSPEEPSAKRMCVDIDNDEVLERIANIKPEIDDDIIFEGIVAKEDKRVDTSRILPFRPSILGGMSQYPEEFEEEEIRNIHSLGFLNCLKDFLEGVMGRCNVKAAEIQKDIARLIQKVELDSTFMAWDAKRLTAIVDDLLGRLVLQTTNKEHASESDQLNFLMVLEQLKKSCDTKMTAELAEEVNELIEGQIDDSESMKELISGDSILEVMRRMMLDIKY</sequence>
<name>G0NDQ2_CAEBE</name>
<feature type="compositionally biased region" description="Polar residues" evidence="1">
    <location>
        <begin position="240"/>
        <end position="251"/>
    </location>
</feature>
<feature type="domain" description="SPK" evidence="2">
    <location>
        <begin position="18"/>
        <end position="128"/>
    </location>
</feature>
<feature type="compositionally biased region" description="Polar residues" evidence="1">
    <location>
        <begin position="304"/>
        <end position="313"/>
    </location>
</feature>
<dbReference type="Proteomes" id="UP000008068">
    <property type="component" value="Unassembled WGS sequence"/>
</dbReference>
<dbReference type="AlphaFoldDB" id="G0NDQ2"/>
<feature type="region of interest" description="Disordered" evidence="1">
    <location>
        <begin position="134"/>
        <end position="337"/>
    </location>
</feature>
<dbReference type="InterPro" id="IPR006570">
    <property type="entry name" value="SPK_dom"/>
</dbReference>
<reference evidence="4" key="1">
    <citation type="submission" date="2011-07" db="EMBL/GenBank/DDBJ databases">
        <authorList>
            <consortium name="Caenorhabditis brenneri Sequencing and Analysis Consortium"/>
            <person name="Wilson R.K."/>
        </authorList>
    </citation>
    <scope>NUCLEOTIDE SEQUENCE [LARGE SCALE GENOMIC DNA]</scope>
    <source>
        <strain evidence="4">PB2801</strain>
    </source>
</reference>
<proteinExistence type="predicted"/>
<evidence type="ECO:0000313" key="3">
    <source>
        <dbReference type="EMBL" id="EGT58473.1"/>
    </source>
</evidence>
<dbReference type="InParanoid" id="G0NDQ2"/>
<dbReference type="EMBL" id="GL379869">
    <property type="protein sequence ID" value="EGT58473.1"/>
    <property type="molecule type" value="Genomic_DNA"/>
</dbReference>
<evidence type="ECO:0000256" key="1">
    <source>
        <dbReference type="SAM" id="MobiDB-lite"/>
    </source>
</evidence>
<evidence type="ECO:0000313" key="4">
    <source>
        <dbReference type="Proteomes" id="UP000008068"/>
    </source>
</evidence>
<keyword evidence="4" id="KW-1185">Reference proteome</keyword>
<dbReference type="HOGENOM" id="CLU_498974_0_0_1"/>
<accession>G0NDQ2</accession>
<evidence type="ECO:0000259" key="2">
    <source>
        <dbReference type="Pfam" id="PF04435"/>
    </source>
</evidence>
<dbReference type="Pfam" id="PF04435">
    <property type="entry name" value="SPK"/>
    <property type="match status" value="1"/>
</dbReference>
<protein>
    <recommendedName>
        <fullName evidence="2">SPK domain-containing protein</fullName>
    </recommendedName>
</protein>
<gene>
    <name evidence="3" type="ORF">CAEBREN_08776</name>
</gene>
<feature type="compositionally biased region" description="Acidic residues" evidence="1">
    <location>
        <begin position="161"/>
        <end position="170"/>
    </location>
</feature>
<organism evidence="4">
    <name type="scientific">Caenorhabditis brenneri</name>
    <name type="common">Nematode worm</name>
    <dbReference type="NCBI Taxonomy" id="135651"/>
    <lineage>
        <taxon>Eukaryota</taxon>
        <taxon>Metazoa</taxon>
        <taxon>Ecdysozoa</taxon>
        <taxon>Nematoda</taxon>
        <taxon>Chromadorea</taxon>
        <taxon>Rhabditida</taxon>
        <taxon>Rhabditina</taxon>
        <taxon>Rhabditomorpha</taxon>
        <taxon>Rhabditoidea</taxon>
        <taxon>Rhabditidae</taxon>
        <taxon>Peloderinae</taxon>
        <taxon>Caenorhabditis</taxon>
    </lineage>
</organism>